<evidence type="ECO:0000313" key="3">
    <source>
        <dbReference type="EMBL" id="SMH48555.1"/>
    </source>
</evidence>
<dbReference type="InterPro" id="IPR018060">
    <property type="entry name" value="HTH_AraC"/>
</dbReference>
<dbReference type="Proteomes" id="UP000193711">
    <property type="component" value="Unassembled WGS sequence"/>
</dbReference>
<proteinExistence type="predicted"/>
<sequence length="312" mass="32653">MIIAAGVRPTIERGVSRRDAAAGAWLAGSGVDVRPSGPFRVVADQLRGDDFEATRLWHSAARLRRSPRSGPGIRLLIPLEGGLVVQPDDPSAPEVTLGPGEIAFLRCAAGFTLVTDGPSARIEIMLGRPLLGLGGSNAPGALVTAADTATRGILLSTVNATFGSTLDADSAAFPLVRAAVEQLASAVLATSLPGETSETVFTRALALIAAMSADPRLSVQELCERLGVPKRTLQRVFAKNGTTVFDEIRRARLTTARALLGGRDIPPAPEHALSGYVRSQRLQRDLRHLEPSQGGSSRGAEHSPSAVRSQAG</sequence>
<gene>
    <name evidence="3" type="ORF">SAMN06295885_3065</name>
</gene>
<dbReference type="PROSITE" id="PS01124">
    <property type="entry name" value="HTH_ARAC_FAMILY_2"/>
    <property type="match status" value="1"/>
</dbReference>
<evidence type="ECO:0000259" key="2">
    <source>
        <dbReference type="PROSITE" id="PS01124"/>
    </source>
</evidence>
<dbReference type="RefSeq" id="WP_085477490.1">
    <property type="nucleotide sequence ID" value="NZ_FXBM01000003.1"/>
</dbReference>
<organism evidence="3 4">
    <name type="scientific">Rathayibacter oskolensis</name>
    <dbReference type="NCBI Taxonomy" id="1891671"/>
    <lineage>
        <taxon>Bacteria</taxon>
        <taxon>Bacillati</taxon>
        <taxon>Actinomycetota</taxon>
        <taxon>Actinomycetes</taxon>
        <taxon>Micrococcales</taxon>
        <taxon>Microbacteriaceae</taxon>
        <taxon>Rathayibacter</taxon>
    </lineage>
</organism>
<dbReference type="Pfam" id="PF14525">
    <property type="entry name" value="AraC_binding_2"/>
    <property type="match status" value="1"/>
</dbReference>
<dbReference type="InterPro" id="IPR035418">
    <property type="entry name" value="AraC-bd_2"/>
</dbReference>
<dbReference type="STRING" id="1891671.SAMN06295885_3065"/>
<protein>
    <submittedName>
        <fullName evidence="3">AraC-type DNA-binding protein</fullName>
    </submittedName>
</protein>
<dbReference type="GO" id="GO:0043565">
    <property type="term" value="F:sequence-specific DNA binding"/>
    <property type="evidence" value="ECO:0007669"/>
    <property type="project" value="InterPro"/>
</dbReference>
<keyword evidence="3" id="KW-0238">DNA-binding</keyword>
<dbReference type="EMBL" id="FXBM01000003">
    <property type="protein sequence ID" value="SMH48555.1"/>
    <property type="molecule type" value="Genomic_DNA"/>
</dbReference>
<feature type="domain" description="HTH araC/xylS-type" evidence="2">
    <location>
        <begin position="202"/>
        <end position="260"/>
    </location>
</feature>
<dbReference type="GO" id="GO:0003700">
    <property type="term" value="F:DNA-binding transcription factor activity"/>
    <property type="evidence" value="ECO:0007669"/>
    <property type="project" value="InterPro"/>
</dbReference>
<evidence type="ECO:0000313" key="4">
    <source>
        <dbReference type="Proteomes" id="UP000193711"/>
    </source>
</evidence>
<dbReference type="Gene3D" id="1.10.10.60">
    <property type="entry name" value="Homeodomain-like"/>
    <property type="match status" value="1"/>
</dbReference>
<reference evidence="4" key="1">
    <citation type="submission" date="2017-04" db="EMBL/GenBank/DDBJ databases">
        <authorList>
            <person name="Varghese N."/>
            <person name="Submissions S."/>
        </authorList>
    </citation>
    <scope>NUCLEOTIDE SEQUENCE [LARGE SCALE GENOMIC DNA]</scope>
    <source>
        <strain evidence="4">VKM Ac-2121</strain>
    </source>
</reference>
<evidence type="ECO:0000256" key="1">
    <source>
        <dbReference type="SAM" id="MobiDB-lite"/>
    </source>
</evidence>
<accession>A0A1X7PDR3</accession>
<dbReference type="AlphaFoldDB" id="A0A1X7PDR3"/>
<feature type="region of interest" description="Disordered" evidence="1">
    <location>
        <begin position="283"/>
        <end position="312"/>
    </location>
</feature>
<dbReference type="OrthoDB" id="2559672at2"/>
<keyword evidence="4" id="KW-1185">Reference proteome</keyword>
<name>A0A1X7PDR3_9MICO</name>